<evidence type="ECO:0008006" key="3">
    <source>
        <dbReference type="Google" id="ProtNLM"/>
    </source>
</evidence>
<evidence type="ECO:0000313" key="2">
    <source>
        <dbReference type="Proteomes" id="UP001521785"/>
    </source>
</evidence>
<organism evidence="1 2">
    <name type="scientific">Paraconiothyrium brasiliense</name>
    <dbReference type="NCBI Taxonomy" id="300254"/>
    <lineage>
        <taxon>Eukaryota</taxon>
        <taxon>Fungi</taxon>
        <taxon>Dikarya</taxon>
        <taxon>Ascomycota</taxon>
        <taxon>Pezizomycotina</taxon>
        <taxon>Dothideomycetes</taxon>
        <taxon>Pleosporomycetidae</taxon>
        <taxon>Pleosporales</taxon>
        <taxon>Massarineae</taxon>
        <taxon>Didymosphaeriaceae</taxon>
        <taxon>Paraconiothyrium</taxon>
    </lineage>
</organism>
<dbReference type="Proteomes" id="UP001521785">
    <property type="component" value="Unassembled WGS sequence"/>
</dbReference>
<protein>
    <recommendedName>
        <fullName evidence="3">4'-phosphopantetheinyl transferase domain-containing protein</fullName>
    </recommendedName>
</protein>
<gene>
    <name evidence="1" type="ORF">SLS60_008038</name>
</gene>
<sequence length="106" mass="11550">MPSWAAKEAVRKACEHLGPSNGFHSIIILPETALLKLSPGATSRPQALVLRNRLSQLPQHELEQTMAGAAEFDYNSLDGQICEVSISHDAKYATAVALVPVVEEWQ</sequence>
<evidence type="ECO:0000313" key="1">
    <source>
        <dbReference type="EMBL" id="KAL1598894.1"/>
    </source>
</evidence>
<dbReference type="EMBL" id="JAKJXO020000011">
    <property type="protein sequence ID" value="KAL1598894.1"/>
    <property type="molecule type" value="Genomic_DNA"/>
</dbReference>
<keyword evidence="2" id="KW-1185">Reference proteome</keyword>
<proteinExistence type="predicted"/>
<reference evidence="1 2" key="1">
    <citation type="submission" date="2024-02" db="EMBL/GenBank/DDBJ databases">
        <title>De novo assembly and annotation of 12 fungi associated with fruit tree decline syndrome in Ontario, Canada.</title>
        <authorList>
            <person name="Sulman M."/>
            <person name="Ellouze W."/>
            <person name="Ilyukhin E."/>
        </authorList>
    </citation>
    <scope>NUCLEOTIDE SEQUENCE [LARGE SCALE GENOMIC DNA]</scope>
    <source>
        <strain evidence="1 2">M42-189</strain>
    </source>
</reference>
<name>A0ABR3R377_9PLEO</name>
<dbReference type="SUPFAM" id="SSF56214">
    <property type="entry name" value="4'-phosphopantetheinyl transferase"/>
    <property type="match status" value="1"/>
</dbReference>
<dbReference type="Gene3D" id="3.90.470.20">
    <property type="entry name" value="4'-phosphopantetheinyl transferase domain"/>
    <property type="match status" value="1"/>
</dbReference>
<dbReference type="InterPro" id="IPR037143">
    <property type="entry name" value="4-PPantetheinyl_Trfase_dom_sf"/>
</dbReference>
<comment type="caution">
    <text evidence="1">The sequence shown here is derived from an EMBL/GenBank/DDBJ whole genome shotgun (WGS) entry which is preliminary data.</text>
</comment>
<accession>A0ABR3R377</accession>